<evidence type="ECO:0000313" key="3">
    <source>
        <dbReference type="Proteomes" id="UP000799757"/>
    </source>
</evidence>
<accession>A0A6A6WRK7</accession>
<dbReference type="PANTHER" id="PTHR32487">
    <property type="entry name" value="3-OXO-DELTA(4,5)-STEROID 5-BETA-REDUCTASE"/>
    <property type="match status" value="1"/>
</dbReference>
<dbReference type="Pfam" id="PF22917">
    <property type="entry name" value="PRISE"/>
    <property type="match status" value="1"/>
</dbReference>
<name>A0A6A6WRK7_9PLEO</name>
<sequence length="364" mass="40928">MASNTGNVALIFGASGISGWALMRECLSYPSKDTFSRVIGLTNRPLSKEVAFVPDDPRLEIHNGLDLTSEDQTRQKLESIDNIGDVTHVYFQLVIVNAKLVDNALKAIDKLCPMLKFFGYGSMEVGFPPAPWKEDLPRLPEPYGSKIFYNVQYDLVVQHAAKNSWKWSEIRPSFLPGYVPHHNAMNISLAIGQYLSLYRWINGAGAKCTFPGTQASWSALHTDSFQDLVAHFHIYVSLHPEKTHGRSLNVGDGASVSWEQKWPILCKYFDLEGVAPSDQIAGPISCGEWMMAQRDSWPAWVKENGLRENALEGTLWDMIDTLQFPMRIDYDLAASREVGFNETLEPGQGYMLAFDRLRESKFLA</sequence>
<dbReference type="SUPFAM" id="SSF51735">
    <property type="entry name" value="NAD(P)-binding Rossmann-fold domains"/>
    <property type="match status" value="1"/>
</dbReference>
<protein>
    <recommendedName>
        <fullName evidence="1">PRISE-like Rossmann-fold domain-containing protein</fullName>
    </recommendedName>
</protein>
<dbReference type="OrthoDB" id="1731983at2759"/>
<proteinExistence type="predicted"/>
<evidence type="ECO:0000259" key="1">
    <source>
        <dbReference type="Pfam" id="PF22917"/>
    </source>
</evidence>
<dbReference type="Gene3D" id="3.40.50.720">
    <property type="entry name" value="NAD(P)-binding Rossmann-like Domain"/>
    <property type="match status" value="1"/>
</dbReference>
<dbReference type="CDD" id="cd08948">
    <property type="entry name" value="5beta-POR_like_SDR_a"/>
    <property type="match status" value="1"/>
</dbReference>
<reference evidence="2" key="1">
    <citation type="journal article" date="2020" name="Stud. Mycol.">
        <title>101 Dothideomycetes genomes: a test case for predicting lifestyles and emergence of pathogens.</title>
        <authorList>
            <person name="Haridas S."/>
            <person name="Albert R."/>
            <person name="Binder M."/>
            <person name="Bloem J."/>
            <person name="Labutti K."/>
            <person name="Salamov A."/>
            <person name="Andreopoulos B."/>
            <person name="Baker S."/>
            <person name="Barry K."/>
            <person name="Bills G."/>
            <person name="Bluhm B."/>
            <person name="Cannon C."/>
            <person name="Castanera R."/>
            <person name="Culley D."/>
            <person name="Daum C."/>
            <person name="Ezra D."/>
            <person name="Gonzalez J."/>
            <person name="Henrissat B."/>
            <person name="Kuo A."/>
            <person name="Liang C."/>
            <person name="Lipzen A."/>
            <person name="Lutzoni F."/>
            <person name="Magnuson J."/>
            <person name="Mondo S."/>
            <person name="Nolan M."/>
            <person name="Ohm R."/>
            <person name="Pangilinan J."/>
            <person name="Park H.-J."/>
            <person name="Ramirez L."/>
            <person name="Alfaro M."/>
            <person name="Sun H."/>
            <person name="Tritt A."/>
            <person name="Yoshinaga Y."/>
            <person name="Zwiers L.-H."/>
            <person name="Turgeon B."/>
            <person name="Goodwin S."/>
            <person name="Spatafora J."/>
            <person name="Crous P."/>
            <person name="Grigoriev I."/>
        </authorList>
    </citation>
    <scope>NUCLEOTIDE SEQUENCE</scope>
    <source>
        <strain evidence="2">CBS 109.77</strain>
    </source>
</reference>
<gene>
    <name evidence="2" type="ORF">K505DRAFT_317969</name>
</gene>
<evidence type="ECO:0000313" key="2">
    <source>
        <dbReference type="EMBL" id="KAF2786712.1"/>
    </source>
</evidence>
<dbReference type="InterPro" id="IPR055222">
    <property type="entry name" value="PRISE-like_Rossmann-fold"/>
</dbReference>
<keyword evidence="3" id="KW-1185">Reference proteome</keyword>
<organism evidence="2 3">
    <name type="scientific">Melanomma pulvis-pyrius CBS 109.77</name>
    <dbReference type="NCBI Taxonomy" id="1314802"/>
    <lineage>
        <taxon>Eukaryota</taxon>
        <taxon>Fungi</taxon>
        <taxon>Dikarya</taxon>
        <taxon>Ascomycota</taxon>
        <taxon>Pezizomycotina</taxon>
        <taxon>Dothideomycetes</taxon>
        <taxon>Pleosporomycetidae</taxon>
        <taxon>Pleosporales</taxon>
        <taxon>Melanommataceae</taxon>
        <taxon>Melanomma</taxon>
    </lineage>
</organism>
<dbReference type="Proteomes" id="UP000799757">
    <property type="component" value="Unassembled WGS sequence"/>
</dbReference>
<feature type="domain" description="PRISE-like Rossmann-fold" evidence="1">
    <location>
        <begin position="9"/>
        <end position="363"/>
    </location>
</feature>
<dbReference type="PANTHER" id="PTHR32487:SF8">
    <property type="entry name" value="NAD-DEPENDENT EPIMERASE_DEHYDRATASE DOMAIN-CONTAINING PROTEIN"/>
    <property type="match status" value="1"/>
</dbReference>
<dbReference type="AlphaFoldDB" id="A0A6A6WRK7"/>
<dbReference type="EMBL" id="MU002419">
    <property type="protein sequence ID" value="KAF2786712.1"/>
    <property type="molecule type" value="Genomic_DNA"/>
</dbReference>
<dbReference type="InterPro" id="IPR036291">
    <property type="entry name" value="NAD(P)-bd_dom_sf"/>
</dbReference>